<comment type="caution">
    <text evidence="1">The sequence shown here is derived from an EMBL/GenBank/DDBJ whole genome shotgun (WGS) entry which is preliminary data.</text>
</comment>
<name>A0A9J5YMI8_SOLCO</name>
<dbReference type="AlphaFoldDB" id="A0A9J5YMI8"/>
<protein>
    <submittedName>
        <fullName evidence="1">Uncharacterized protein</fullName>
    </submittedName>
</protein>
<reference evidence="1 2" key="1">
    <citation type="submission" date="2020-09" db="EMBL/GenBank/DDBJ databases">
        <title>De no assembly of potato wild relative species, Solanum commersonii.</title>
        <authorList>
            <person name="Cho K."/>
        </authorList>
    </citation>
    <scope>NUCLEOTIDE SEQUENCE [LARGE SCALE GENOMIC DNA]</scope>
    <source>
        <strain evidence="1">LZ3.2</strain>
        <tissue evidence="1">Leaf</tissue>
    </source>
</reference>
<organism evidence="1 2">
    <name type="scientific">Solanum commersonii</name>
    <name type="common">Commerson's wild potato</name>
    <name type="synonym">Commerson's nightshade</name>
    <dbReference type="NCBI Taxonomy" id="4109"/>
    <lineage>
        <taxon>Eukaryota</taxon>
        <taxon>Viridiplantae</taxon>
        <taxon>Streptophyta</taxon>
        <taxon>Embryophyta</taxon>
        <taxon>Tracheophyta</taxon>
        <taxon>Spermatophyta</taxon>
        <taxon>Magnoliopsida</taxon>
        <taxon>eudicotyledons</taxon>
        <taxon>Gunneridae</taxon>
        <taxon>Pentapetalae</taxon>
        <taxon>asterids</taxon>
        <taxon>lamiids</taxon>
        <taxon>Solanales</taxon>
        <taxon>Solanaceae</taxon>
        <taxon>Solanoideae</taxon>
        <taxon>Solaneae</taxon>
        <taxon>Solanum</taxon>
    </lineage>
</organism>
<dbReference type="EMBL" id="JACXVP010000006">
    <property type="protein sequence ID" value="KAG5600126.1"/>
    <property type="molecule type" value="Genomic_DNA"/>
</dbReference>
<sequence>MEALVEMEAAWVGMEATSVGMEVRDLLLLGMTSPTAAATFLCCCEGGVTAVEDGGVAPVGDGSVASVGDGWGWAPMGWVKGGE</sequence>
<gene>
    <name evidence="1" type="ORF">H5410_031496</name>
</gene>
<evidence type="ECO:0000313" key="2">
    <source>
        <dbReference type="Proteomes" id="UP000824120"/>
    </source>
</evidence>
<dbReference type="Proteomes" id="UP000824120">
    <property type="component" value="Chromosome 6"/>
</dbReference>
<proteinExistence type="predicted"/>
<keyword evidence="2" id="KW-1185">Reference proteome</keyword>
<evidence type="ECO:0000313" key="1">
    <source>
        <dbReference type="EMBL" id="KAG5600126.1"/>
    </source>
</evidence>
<accession>A0A9J5YMI8</accession>